<accession>A0A655ERC1</accession>
<gene>
    <name evidence="1" type="ORF">ERS008198_04958</name>
</gene>
<protein>
    <submittedName>
        <fullName evidence="1">Uncharacterized protein</fullName>
    </submittedName>
</protein>
<organism evidence="1 2">
    <name type="scientific">Salmonella enterica subsp. enterica serovar Bovismorbificans</name>
    <dbReference type="NCBI Taxonomy" id="58097"/>
    <lineage>
        <taxon>Bacteria</taxon>
        <taxon>Pseudomonadati</taxon>
        <taxon>Pseudomonadota</taxon>
        <taxon>Gammaproteobacteria</taxon>
        <taxon>Enterobacterales</taxon>
        <taxon>Enterobacteriaceae</taxon>
        <taxon>Salmonella</taxon>
    </lineage>
</organism>
<evidence type="ECO:0000313" key="2">
    <source>
        <dbReference type="Proteomes" id="UP000041314"/>
    </source>
</evidence>
<sequence length="141" mass="16346">MMNKGFHALFHRNRVDDAFTLNALQPFFDNFPFRGVDHNRHAGDIRLAGNQVEEAHHRRFSVEHPLIHVDIDNLRAAFDLLTGDIQRFAVFFFFDQALKLRRAGDVGTFTDVHKQAIVADIQRFKAGQTAGDRDFWQLARR</sequence>
<reference evidence="1 2" key="1">
    <citation type="submission" date="2015-03" db="EMBL/GenBank/DDBJ databases">
        <authorList>
            <consortium name="Pathogen Informatics"/>
        </authorList>
    </citation>
    <scope>NUCLEOTIDE SEQUENCE [LARGE SCALE GENOMIC DNA]</scope>
    <source>
        <strain evidence="1 2">A1104</strain>
    </source>
</reference>
<proteinExistence type="predicted"/>
<dbReference type="Proteomes" id="UP000041314">
    <property type="component" value="Unassembled WGS sequence"/>
</dbReference>
<name>A0A655ERC1_SALET</name>
<dbReference type="EMBL" id="CQPA01000088">
    <property type="protein sequence ID" value="CNV29971.1"/>
    <property type="molecule type" value="Genomic_DNA"/>
</dbReference>
<evidence type="ECO:0000313" key="1">
    <source>
        <dbReference type="EMBL" id="CNV29971.1"/>
    </source>
</evidence>
<dbReference type="AlphaFoldDB" id="A0A655ERC1"/>